<organism evidence="1 2">
    <name type="scientific">Helicobacter magdeburgensis</name>
    <dbReference type="NCBI Taxonomy" id="471858"/>
    <lineage>
        <taxon>Bacteria</taxon>
        <taxon>Pseudomonadati</taxon>
        <taxon>Campylobacterota</taxon>
        <taxon>Epsilonproteobacteria</taxon>
        <taxon>Campylobacterales</taxon>
        <taxon>Helicobacteraceae</taxon>
        <taxon>Helicobacter</taxon>
    </lineage>
</organism>
<dbReference type="EMBL" id="JRPE02000002">
    <property type="protein sequence ID" value="TLD93440.1"/>
    <property type="molecule type" value="Genomic_DNA"/>
</dbReference>
<dbReference type="Proteomes" id="UP000029921">
    <property type="component" value="Unassembled WGS sequence"/>
</dbReference>
<comment type="caution">
    <text evidence="1">The sequence shown here is derived from an EMBL/GenBank/DDBJ whole genome shotgun (WGS) entry which is preliminary data.</text>
</comment>
<evidence type="ECO:0000313" key="2">
    <source>
        <dbReference type="Proteomes" id="UP000029921"/>
    </source>
</evidence>
<dbReference type="RefSeq" id="WP_034588092.1">
    <property type="nucleotide sequence ID" value="NZ_JRPE02000002.1"/>
</dbReference>
<dbReference type="AlphaFoldDB" id="A0A4U8T1W9"/>
<protein>
    <submittedName>
        <fullName evidence="1">Uncharacterized protein</fullName>
    </submittedName>
</protein>
<reference evidence="1 2" key="1">
    <citation type="journal article" date="2014" name="Genome Announc.">
        <title>Draft genome sequences of eight enterohepatic helicobacter species isolated from both laboratory and wild rodents.</title>
        <authorList>
            <person name="Sheh A."/>
            <person name="Shen Z."/>
            <person name="Fox J.G."/>
        </authorList>
    </citation>
    <scope>NUCLEOTIDE SEQUENCE [LARGE SCALE GENOMIC DNA]</scope>
    <source>
        <strain evidence="1 2">MIT 96-1001</strain>
    </source>
</reference>
<proteinExistence type="predicted"/>
<evidence type="ECO:0000313" key="1">
    <source>
        <dbReference type="EMBL" id="TLD93440.1"/>
    </source>
</evidence>
<sequence>MNQKTLKRFAELSERIDEVIARAEFAMDNIRTLNQQGATPDPRQEADEIALAVSELMDILKEIKTLDVPMGDIFAKQVEVMIQRLKSIDRVVTPISKALHEEYAKECTNGNK</sequence>
<name>A0A4U8T1W9_9HELI</name>
<gene>
    <name evidence="1" type="ORF">LS74_001550</name>
</gene>
<accession>A0A4U8T1W9</accession>
<keyword evidence="2" id="KW-1185">Reference proteome</keyword>